<feature type="transmembrane region" description="Helical" evidence="1">
    <location>
        <begin position="78"/>
        <end position="99"/>
    </location>
</feature>
<dbReference type="EMBL" id="JEMY01000004">
    <property type="protein sequence ID" value="EXI90716.1"/>
    <property type="molecule type" value="Genomic_DNA"/>
</dbReference>
<comment type="caution">
    <text evidence="2">The sequence shown here is derived from an EMBL/GenBank/DDBJ whole genome shotgun (WGS) entry which is preliminary data.</text>
</comment>
<reference evidence="2" key="1">
    <citation type="submission" date="2014-02" db="EMBL/GenBank/DDBJ databases">
        <title>Expanding our view of genomic diversity in Candidatus Accumulibacter clades.</title>
        <authorList>
            <person name="Skennerton C.T."/>
            <person name="Barr J.J."/>
            <person name="Slater F.R."/>
            <person name="Bond P.L."/>
            <person name="Tyson G.W."/>
        </authorList>
    </citation>
    <scope>NUCLEOTIDE SEQUENCE [LARGE SCALE GENOMIC DNA]</scope>
</reference>
<keyword evidence="1" id="KW-1133">Transmembrane helix</keyword>
<keyword evidence="1" id="KW-0812">Transmembrane</keyword>
<evidence type="ECO:0000313" key="3">
    <source>
        <dbReference type="Proteomes" id="UP000022141"/>
    </source>
</evidence>
<keyword evidence="3" id="KW-1185">Reference proteome</keyword>
<feature type="transmembrane region" description="Helical" evidence="1">
    <location>
        <begin position="45"/>
        <end position="66"/>
    </location>
</feature>
<evidence type="ECO:0000313" key="2">
    <source>
        <dbReference type="EMBL" id="EXI90716.1"/>
    </source>
</evidence>
<dbReference type="AlphaFoldDB" id="A0A011PTI5"/>
<evidence type="ECO:0000256" key="1">
    <source>
        <dbReference type="SAM" id="Phobius"/>
    </source>
</evidence>
<proteinExistence type="predicted"/>
<keyword evidence="1" id="KW-0472">Membrane</keyword>
<feature type="transmembrane region" description="Helical" evidence="1">
    <location>
        <begin position="9"/>
        <end position="33"/>
    </location>
</feature>
<protein>
    <submittedName>
        <fullName evidence="2">Uncharacterized protein</fullName>
    </submittedName>
</protein>
<dbReference type="Proteomes" id="UP000022141">
    <property type="component" value="Unassembled WGS sequence"/>
</dbReference>
<dbReference type="PATRIC" id="fig|1454004.3.peg.595"/>
<dbReference type="STRING" id="1454004.AW11_00574"/>
<name>A0A011PTI5_ACCRE</name>
<gene>
    <name evidence="2" type="ORF">AW11_00574</name>
</gene>
<sequence>MEKWITRSVALLCATGSVALFWTFGVFLAVPWGESRMLSLNSVEWQVLGIPLLIGMAVTWGALHILAIADREAHPRLYFASCVLLVIVSAMAVIGGMAWTADRAAVFAS</sequence>
<accession>A0A011PTI5</accession>
<organism evidence="2 3">
    <name type="scientific">Accumulibacter regalis</name>
    <dbReference type="NCBI Taxonomy" id="522306"/>
    <lineage>
        <taxon>Bacteria</taxon>
        <taxon>Pseudomonadati</taxon>
        <taxon>Pseudomonadota</taxon>
        <taxon>Betaproteobacteria</taxon>
        <taxon>Candidatus Accumulibacter</taxon>
    </lineage>
</organism>